<feature type="transmembrane region" description="Helical" evidence="8">
    <location>
        <begin position="397"/>
        <end position="419"/>
    </location>
</feature>
<keyword evidence="6 7" id="KW-0472">Membrane</keyword>
<evidence type="ECO:0000256" key="1">
    <source>
        <dbReference type="ARBA" id="ARBA00004651"/>
    </source>
</evidence>
<feature type="transmembrane region" description="Helical" evidence="8">
    <location>
        <begin position="360"/>
        <end position="377"/>
    </location>
</feature>
<dbReference type="InterPro" id="IPR004299">
    <property type="entry name" value="MBOAT_fam"/>
</dbReference>
<evidence type="ECO:0000256" key="6">
    <source>
        <dbReference type="ARBA" id="ARBA00023136"/>
    </source>
</evidence>
<keyword evidence="4 8" id="KW-0812">Transmembrane</keyword>
<evidence type="ECO:0000256" key="8">
    <source>
        <dbReference type="SAM" id="Phobius"/>
    </source>
</evidence>
<evidence type="ECO:0000256" key="7">
    <source>
        <dbReference type="PIRNR" id="PIRNR016636"/>
    </source>
</evidence>
<evidence type="ECO:0000256" key="2">
    <source>
        <dbReference type="ARBA" id="ARBA00010323"/>
    </source>
</evidence>
<dbReference type="PANTHER" id="PTHR13285:SF18">
    <property type="entry name" value="PROTEIN-CYSTEINE N-PALMITOYLTRANSFERASE RASP"/>
    <property type="match status" value="1"/>
</dbReference>
<keyword evidence="7" id="KW-0808">Transferase</keyword>
<dbReference type="PANTHER" id="PTHR13285">
    <property type="entry name" value="ACYLTRANSFERASE"/>
    <property type="match status" value="1"/>
</dbReference>
<evidence type="ECO:0000313" key="10">
    <source>
        <dbReference type="Proteomes" id="UP001144612"/>
    </source>
</evidence>
<feature type="transmembrane region" description="Helical" evidence="8">
    <location>
        <begin position="440"/>
        <end position="461"/>
    </location>
</feature>
<evidence type="ECO:0000313" key="9">
    <source>
        <dbReference type="EMBL" id="MCY6957283.1"/>
    </source>
</evidence>
<dbReference type="InterPro" id="IPR028362">
    <property type="entry name" value="AlgI"/>
</dbReference>
<keyword evidence="10" id="KW-1185">Reference proteome</keyword>
<dbReference type="PIRSF" id="PIRSF500217">
    <property type="entry name" value="AlgI"/>
    <property type="match status" value="1"/>
</dbReference>
<evidence type="ECO:0000256" key="5">
    <source>
        <dbReference type="ARBA" id="ARBA00022989"/>
    </source>
</evidence>
<sequence length="473" mass="55167">MLFSSVVFLFYFLPIVLVIYYVLKFSNTMKNMFLLLASLFFYAWGEPWFVLIMIISILCNYIFALLVERYRDEKFISKIILTLMCSFNLSLLFVFKYLGFAIRTINEIANINIHIPNIALPIGISFFTFQAMSYVIDVYRKDGQVQKNPFYVALYISFFPQLIAGPIVRYTTIAEQIVERKETWQKFSVGTCRFITGLSKKVLIANNMAIIVDHIFKMNTNSNVPASLAWLGSIAYTLQIFFDFSGYSDMAIGLGLMFGFKFEENFNYPYISKSITEFWRRWHISLGSWFKSYVYFPLGGSRVKNKDKVIRNLFIVWLLTGIWHGAEWTFILWGLLNFVFITGEKFLAIDKMDGHKAIRIVYTLFIVNLGWVLFRSTNLIEAGKFISSMFGFSHNGFWSDYTFMFLKEYFIFFVAAIILSTPIGKRINKFIVDREKGTSILEVGYPFAIMGLFFICVSYLVKGTYNPFIYFNF</sequence>
<feature type="transmembrane region" description="Helical" evidence="8">
    <location>
        <begin position="79"/>
        <end position="98"/>
    </location>
</feature>
<dbReference type="InterPro" id="IPR051085">
    <property type="entry name" value="MB_O-acyltransferase"/>
</dbReference>
<reference evidence="9" key="1">
    <citation type="submission" date="2022-12" db="EMBL/GenBank/DDBJ databases">
        <title>Clostridium sp. nov., isolated from industrial wastewater.</title>
        <authorList>
            <person name="Jiayan W."/>
        </authorList>
    </citation>
    <scope>NUCLEOTIDE SEQUENCE</scope>
    <source>
        <strain evidence="9">ZC22-4</strain>
    </source>
</reference>
<keyword evidence="3 7" id="KW-1003">Cell membrane</keyword>
<gene>
    <name evidence="9" type="ORF">OW729_01545</name>
</gene>
<proteinExistence type="inferred from homology"/>
<feature type="transmembrane region" description="Helical" evidence="8">
    <location>
        <begin position="6"/>
        <end position="23"/>
    </location>
</feature>
<evidence type="ECO:0000256" key="4">
    <source>
        <dbReference type="ARBA" id="ARBA00022692"/>
    </source>
</evidence>
<comment type="subcellular location">
    <subcellularLocation>
        <location evidence="1">Cell membrane</location>
        <topology evidence="1">Multi-pass membrane protein</topology>
    </subcellularLocation>
</comment>
<feature type="transmembrane region" description="Helical" evidence="8">
    <location>
        <begin position="50"/>
        <end position="67"/>
    </location>
</feature>
<comment type="similarity">
    <text evidence="2 7">Belongs to the membrane-bound acyltransferase family.</text>
</comment>
<organism evidence="9 10">
    <name type="scientific">Clostridium brassicae</name>
    <dbReference type="NCBI Taxonomy" id="2999072"/>
    <lineage>
        <taxon>Bacteria</taxon>
        <taxon>Bacillati</taxon>
        <taxon>Bacillota</taxon>
        <taxon>Clostridia</taxon>
        <taxon>Eubacteriales</taxon>
        <taxon>Clostridiaceae</taxon>
        <taxon>Clostridium</taxon>
    </lineage>
</organism>
<dbReference type="InterPro" id="IPR024194">
    <property type="entry name" value="Ac/AlaTfrase_AlgI/DltB"/>
</dbReference>
<dbReference type="Pfam" id="PF03062">
    <property type="entry name" value="MBOAT"/>
    <property type="match status" value="1"/>
</dbReference>
<dbReference type="Proteomes" id="UP001144612">
    <property type="component" value="Unassembled WGS sequence"/>
</dbReference>
<protein>
    <submittedName>
        <fullName evidence="9">MBOAT family protein</fullName>
    </submittedName>
</protein>
<feature type="transmembrane region" description="Helical" evidence="8">
    <location>
        <begin position="118"/>
        <end position="139"/>
    </location>
</feature>
<dbReference type="RefSeq" id="WP_268059638.1">
    <property type="nucleotide sequence ID" value="NZ_JAPQFJ010000001.1"/>
</dbReference>
<keyword evidence="5 8" id="KW-1133">Transmembrane helix</keyword>
<name>A0ABT4D4R4_9CLOT</name>
<dbReference type="PIRSF" id="PIRSF016636">
    <property type="entry name" value="AlgI_DltB"/>
    <property type="match status" value="1"/>
</dbReference>
<keyword evidence="7" id="KW-0012">Acyltransferase</keyword>
<dbReference type="EMBL" id="JAPQFJ010000001">
    <property type="protein sequence ID" value="MCY6957283.1"/>
    <property type="molecule type" value="Genomic_DNA"/>
</dbReference>
<accession>A0ABT4D4R4</accession>
<comment type="caution">
    <text evidence="9">The sequence shown here is derived from an EMBL/GenBank/DDBJ whole genome shotgun (WGS) entry which is preliminary data.</text>
</comment>
<evidence type="ECO:0000256" key="3">
    <source>
        <dbReference type="ARBA" id="ARBA00022475"/>
    </source>
</evidence>